<dbReference type="GO" id="GO:0000428">
    <property type="term" value="C:DNA-directed RNA polymerase complex"/>
    <property type="evidence" value="ECO:0007669"/>
    <property type="project" value="UniProtKB-KW"/>
</dbReference>
<dbReference type="NCBIfam" id="NF002233">
    <property type="entry name" value="PRK01146.1-1"/>
    <property type="match status" value="1"/>
</dbReference>
<dbReference type="Pfam" id="PF13656">
    <property type="entry name" value="RNA_pol_L_2"/>
    <property type="match status" value="1"/>
</dbReference>
<dbReference type="Gene3D" id="3.30.1360.10">
    <property type="entry name" value="RNA polymerase, RBP11-like subunit"/>
    <property type="match status" value="1"/>
</dbReference>
<keyword evidence="6" id="KW-0963">Cytoplasm</keyword>
<evidence type="ECO:0000259" key="7">
    <source>
        <dbReference type="Pfam" id="PF13656"/>
    </source>
</evidence>
<evidence type="ECO:0000256" key="2">
    <source>
        <dbReference type="ARBA" id="ARBA00022679"/>
    </source>
</evidence>
<proteinExistence type="inferred from homology"/>
<organism evidence="8 9">
    <name type="scientific">Sulfolobus tengchongensis</name>
    <dbReference type="NCBI Taxonomy" id="207809"/>
    <lineage>
        <taxon>Archaea</taxon>
        <taxon>Thermoproteota</taxon>
        <taxon>Thermoprotei</taxon>
        <taxon>Sulfolobales</taxon>
        <taxon>Sulfolobaceae</taxon>
        <taxon>Sulfolobus</taxon>
    </lineage>
</organism>
<accession>A0AAX4KZI7</accession>
<dbReference type="EC" id="2.7.7.6" evidence="6"/>
<evidence type="ECO:0000256" key="1">
    <source>
        <dbReference type="ARBA" id="ARBA00022478"/>
    </source>
</evidence>
<feature type="domain" description="DNA-directed RNA polymerase RBP11-like dimerisation" evidence="7">
    <location>
        <begin position="13"/>
        <end position="82"/>
    </location>
</feature>
<dbReference type="GO" id="GO:0003677">
    <property type="term" value="F:DNA binding"/>
    <property type="evidence" value="ECO:0007669"/>
    <property type="project" value="InterPro"/>
</dbReference>
<dbReference type="InterPro" id="IPR022905">
    <property type="entry name" value="Rpo11-like"/>
</dbReference>
<dbReference type="SUPFAM" id="SSF55257">
    <property type="entry name" value="RBP11-like subunits of RNA polymerase"/>
    <property type="match status" value="1"/>
</dbReference>
<comment type="catalytic activity">
    <reaction evidence="6">
        <text>RNA(n) + a ribonucleoside 5'-triphosphate = RNA(n+1) + diphosphate</text>
        <dbReference type="Rhea" id="RHEA:21248"/>
        <dbReference type="Rhea" id="RHEA-COMP:14527"/>
        <dbReference type="Rhea" id="RHEA-COMP:17342"/>
        <dbReference type="ChEBI" id="CHEBI:33019"/>
        <dbReference type="ChEBI" id="CHEBI:61557"/>
        <dbReference type="ChEBI" id="CHEBI:140395"/>
        <dbReference type="EC" id="2.7.7.6"/>
    </reaction>
</comment>
<dbReference type="InterPro" id="IPR036603">
    <property type="entry name" value="RBP11-like"/>
</dbReference>
<evidence type="ECO:0000256" key="5">
    <source>
        <dbReference type="ARBA" id="ARBA00025751"/>
    </source>
</evidence>
<comment type="similarity">
    <text evidence="5 6">Belongs to the archaeal Rpo11/eukaryotic RPB11/RPC19 RNA polymerase subunit family.</text>
</comment>
<keyword evidence="9" id="KW-1185">Reference proteome</keyword>
<evidence type="ECO:0000256" key="6">
    <source>
        <dbReference type="HAMAP-Rule" id="MF_00261"/>
    </source>
</evidence>
<dbReference type="EMBL" id="CP146016">
    <property type="protein sequence ID" value="WWQ60017.1"/>
    <property type="molecule type" value="Genomic_DNA"/>
</dbReference>
<dbReference type="RefSeq" id="WP_338600073.1">
    <property type="nucleotide sequence ID" value="NZ_CP146016.1"/>
</dbReference>
<dbReference type="InterPro" id="IPR009025">
    <property type="entry name" value="RBP11-like_dimer"/>
</dbReference>
<evidence type="ECO:0000313" key="9">
    <source>
        <dbReference type="Proteomes" id="UP001432202"/>
    </source>
</evidence>
<evidence type="ECO:0000313" key="8">
    <source>
        <dbReference type="EMBL" id="WWQ60017.1"/>
    </source>
</evidence>
<gene>
    <name evidence="6" type="primary">rpo11</name>
    <name evidence="6" type="synonym">rpoL</name>
    <name evidence="8" type="ORF">V6M85_11250</name>
</gene>
<dbReference type="PANTHER" id="PTHR13946">
    <property type="entry name" value="DNA-DIRECTED RNA POLYMERASE I,II,III"/>
    <property type="match status" value="1"/>
</dbReference>
<evidence type="ECO:0000256" key="4">
    <source>
        <dbReference type="ARBA" id="ARBA00023163"/>
    </source>
</evidence>
<dbReference type="GO" id="GO:0005737">
    <property type="term" value="C:cytoplasm"/>
    <property type="evidence" value="ECO:0007669"/>
    <property type="project" value="UniProtKB-SubCell"/>
</dbReference>
<dbReference type="HAMAP" id="MF_00261">
    <property type="entry name" value="RNApol_arch_Rpo11"/>
    <property type="match status" value="1"/>
</dbReference>
<dbReference type="GO" id="GO:0006351">
    <property type="term" value="P:DNA-templated transcription"/>
    <property type="evidence" value="ECO:0007669"/>
    <property type="project" value="UniProtKB-UniRule"/>
</dbReference>
<dbReference type="Proteomes" id="UP001432202">
    <property type="component" value="Chromosome"/>
</dbReference>
<dbReference type="GO" id="GO:0046983">
    <property type="term" value="F:protein dimerization activity"/>
    <property type="evidence" value="ECO:0007669"/>
    <property type="project" value="InterPro"/>
</dbReference>
<keyword evidence="1 6" id="KW-0240">DNA-directed RNA polymerase</keyword>
<dbReference type="InterPro" id="IPR008193">
    <property type="entry name" value="RNA_pol_Rpb11_13-16kDa_CS"/>
</dbReference>
<comment type="function">
    <text evidence="6">DNA-dependent RNA polymerase (RNAP) catalyzes the transcription of DNA into RNA using the four ribonucleoside triphosphates as substrates.</text>
</comment>
<reference evidence="8 9" key="1">
    <citation type="submission" date="2024-02" db="EMBL/GenBank/DDBJ databases">
        <title>STSV induces naive adaptation in Sulfolobus.</title>
        <authorList>
            <person name="Xiang X."/>
            <person name="Song M."/>
        </authorList>
    </citation>
    <scope>NUCLEOTIDE SEQUENCE [LARGE SCALE GENOMIC DNA]</scope>
    <source>
        <strain evidence="8 9">RT2</strain>
    </source>
</reference>
<dbReference type="GeneID" id="89337353"/>
<dbReference type="PANTHER" id="PTHR13946:SF28">
    <property type="entry name" value="DNA-DIRECTED RNA POLYMERASES I AND III SUBUNIT RPAC2"/>
    <property type="match status" value="1"/>
</dbReference>
<keyword evidence="3 6" id="KW-0548">Nucleotidyltransferase</keyword>
<dbReference type="PROSITE" id="PS01154">
    <property type="entry name" value="RNA_POL_L_13KD"/>
    <property type="match status" value="1"/>
</dbReference>
<evidence type="ECO:0000256" key="3">
    <source>
        <dbReference type="ARBA" id="ARBA00022695"/>
    </source>
</evidence>
<comment type="subcellular location">
    <subcellularLocation>
        <location evidence="6">Cytoplasm</location>
    </subcellularLocation>
</comment>
<protein>
    <recommendedName>
        <fullName evidence="6">DNA-directed RNA polymerase subunit Rpo11</fullName>
        <ecNumber evidence="6">2.7.7.6</ecNumber>
    </recommendedName>
    <alternativeName>
        <fullName evidence="6">DNA-directed RNA polymerase subunit L</fullName>
    </alternativeName>
</protein>
<sequence length="96" mass="10784">MEVKVLKSEDNYLELEIEGEDHTLGNLIAGMLRRIKGVNFASYYQPHPLLDKIVIKVLTDGTITPKDALIKAIENIKNLSSQYVNEIKGITGEERS</sequence>
<dbReference type="AlphaFoldDB" id="A0AAX4KZI7"/>
<keyword evidence="2 6" id="KW-0808">Transferase</keyword>
<name>A0AAX4KZI7_9CREN</name>
<keyword evidence="4 6" id="KW-0804">Transcription</keyword>
<comment type="subunit">
    <text evidence="6">Part of the RNA polymerase complex.</text>
</comment>
<dbReference type="GO" id="GO:0003899">
    <property type="term" value="F:DNA-directed RNA polymerase activity"/>
    <property type="evidence" value="ECO:0007669"/>
    <property type="project" value="UniProtKB-UniRule"/>
</dbReference>